<dbReference type="PRINTS" id="PR01782">
    <property type="entry name" value="MCEVIRFACTOR"/>
</dbReference>
<dbReference type="Pfam" id="PF02470">
    <property type="entry name" value="MlaD"/>
    <property type="match status" value="1"/>
</dbReference>
<dbReference type="GO" id="GO:0005576">
    <property type="term" value="C:extracellular region"/>
    <property type="evidence" value="ECO:0007669"/>
    <property type="project" value="TreeGrafter"/>
</dbReference>
<organism evidence="3 4">
    <name type="scientific">Gordonia terrae</name>
    <dbReference type="NCBI Taxonomy" id="2055"/>
    <lineage>
        <taxon>Bacteria</taxon>
        <taxon>Bacillati</taxon>
        <taxon>Actinomycetota</taxon>
        <taxon>Actinomycetes</taxon>
        <taxon>Mycobacteriales</taxon>
        <taxon>Gordoniaceae</taxon>
        <taxon>Gordonia</taxon>
    </lineage>
</organism>
<comment type="caution">
    <text evidence="3">The sequence shown here is derived from an EMBL/GenBank/DDBJ whole genome shotgun (WGS) entry which is preliminary data.</text>
</comment>
<evidence type="ECO:0000256" key="1">
    <source>
        <dbReference type="SAM" id="Phobius"/>
    </source>
</evidence>
<evidence type="ECO:0000259" key="2">
    <source>
        <dbReference type="Pfam" id="PF02470"/>
    </source>
</evidence>
<reference evidence="3 4" key="1">
    <citation type="submission" date="2017-12" db="EMBL/GenBank/DDBJ databases">
        <title>Phylogenetic diversity of female urinary microbiome.</title>
        <authorList>
            <person name="Thomas-White K."/>
            <person name="Wolfe A.J."/>
        </authorList>
    </citation>
    <scope>NUCLEOTIDE SEQUENCE [LARGE SCALE GENOMIC DNA]</scope>
    <source>
        <strain evidence="3 4">UMB0777</strain>
    </source>
</reference>
<dbReference type="AlphaFoldDB" id="A0A2I1R3Z9"/>
<sequence length="335" mass="35603">MIDIHKSMTERNPVTLGVVGTLAIIVILVLSFNFRSLPVVNSHDTIVGEFGDASGLMTGDPVMIAGVEVGTVSKIGLSGNKVAVTMDVDTRQQRLGTETSAAIRVKTALGQRYVDLTPAGSGSLADGAVIPLTRTASGYDITTSLQELTQRVSRTDKETLSDALDQLSGIQDALPDDLRSSLQGVTRLSTTIASRDQELRSLLENSAQTTSVLADRNTQISAMMGQGAALFTALNQRANTIHRVIVQAQQISDALDGLSADVRLSMKPTLDQLNSVLDLLNRNYQNIDRSISGLKTFTFQLGEAVGTGPFFNVLLQNIVPATLSGQTPLSPGAPR</sequence>
<gene>
    <name evidence="3" type="ORF">CYJ73_20115</name>
</gene>
<dbReference type="InterPro" id="IPR005693">
    <property type="entry name" value="Mce"/>
</dbReference>
<dbReference type="PANTHER" id="PTHR33371">
    <property type="entry name" value="INTERMEMBRANE PHOSPHOLIPID TRANSPORT SYSTEM BINDING PROTEIN MLAD-RELATED"/>
    <property type="match status" value="1"/>
</dbReference>
<protein>
    <submittedName>
        <fullName evidence="3">Mammalian cell entry protein</fullName>
    </submittedName>
</protein>
<keyword evidence="1" id="KW-1133">Transmembrane helix</keyword>
<feature type="transmembrane region" description="Helical" evidence="1">
    <location>
        <begin position="12"/>
        <end position="34"/>
    </location>
</feature>
<proteinExistence type="predicted"/>
<dbReference type="Proteomes" id="UP000234662">
    <property type="component" value="Unassembled WGS sequence"/>
</dbReference>
<dbReference type="NCBIfam" id="TIGR00996">
    <property type="entry name" value="Mtu_fam_mce"/>
    <property type="match status" value="1"/>
</dbReference>
<dbReference type="InterPro" id="IPR003399">
    <property type="entry name" value="Mce/MlaD"/>
</dbReference>
<dbReference type="PANTHER" id="PTHR33371:SF18">
    <property type="entry name" value="MCE-FAMILY PROTEIN MCE3C"/>
    <property type="match status" value="1"/>
</dbReference>
<accession>A0A2I1R3Z9</accession>
<dbReference type="InterPro" id="IPR052336">
    <property type="entry name" value="MlaD_Phospholipid_Transporter"/>
</dbReference>
<dbReference type="EMBL" id="PKJC01000020">
    <property type="protein sequence ID" value="PKZ63853.1"/>
    <property type="molecule type" value="Genomic_DNA"/>
</dbReference>
<evidence type="ECO:0000313" key="4">
    <source>
        <dbReference type="Proteomes" id="UP000234662"/>
    </source>
</evidence>
<feature type="domain" description="Mce/MlaD" evidence="2">
    <location>
        <begin position="44"/>
        <end position="118"/>
    </location>
</feature>
<name>A0A2I1R3Z9_9ACTN</name>
<keyword evidence="1" id="KW-0812">Transmembrane</keyword>
<evidence type="ECO:0000313" key="3">
    <source>
        <dbReference type="EMBL" id="PKZ63853.1"/>
    </source>
</evidence>
<dbReference type="RefSeq" id="WP_101821740.1">
    <property type="nucleotide sequence ID" value="NZ_CP096585.1"/>
</dbReference>
<keyword evidence="1" id="KW-0472">Membrane</keyword>